<dbReference type="AlphaFoldDB" id="A0A820AKA6"/>
<protein>
    <recommendedName>
        <fullName evidence="2">Polysaccharide biosynthesis domain-containing protein</fullName>
    </recommendedName>
</protein>
<dbReference type="EMBL" id="CAJOBE010015173">
    <property type="protein sequence ID" value="CAF4186843.1"/>
    <property type="molecule type" value="Genomic_DNA"/>
</dbReference>
<dbReference type="Pfam" id="PF04669">
    <property type="entry name" value="PBDC1"/>
    <property type="match status" value="1"/>
</dbReference>
<proteinExistence type="predicted"/>
<evidence type="ECO:0000259" key="2">
    <source>
        <dbReference type="Pfam" id="PF04669"/>
    </source>
</evidence>
<feature type="compositionally biased region" description="Polar residues" evidence="1">
    <location>
        <begin position="15"/>
        <end position="24"/>
    </location>
</feature>
<evidence type="ECO:0000256" key="1">
    <source>
        <dbReference type="SAM" id="MobiDB-lite"/>
    </source>
</evidence>
<sequence>MENSSNLHDLDLDNKQGSNVSLPSGSAEDYINDPLLEQQWAMKAFQHAETYFNLLCAVDPKQLRLSRHDDKIYSHFRQLFPDFKIDTLDENEIKS</sequence>
<dbReference type="PANTHER" id="PTHR13410:SF9">
    <property type="entry name" value="PROTEIN PBDC1"/>
    <property type="match status" value="1"/>
</dbReference>
<dbReference type="Proteomes" id="UP000663874">
    <property type="component" value="Unassembled WGS sequence"/>
</dbReference>
<dbReference type="InterPro" id="IPR008476">
    <property type="entry name" value="PBDC1_metazoa/fungi"/>
</dbReference>
<gene>
    <name evidence="3" type="ORF">FNK824_LOCUS35532</name>
</gene>
<comment type="caution">
    <text evidence="3">The sequence shown here is derived from an EMBL/GenBank/DDBJ whole genome shotgun (WGS) entry which is preliminary data.</text>
</comment>
<evidence type="ECO:0000313" key="3">
    <source>
        <dbReference type="EMBL" id="CAF4186843.1"/>
    </source>
</evidence>
<name>A0A820AKA6_9BILA</name>
<evidence type="ECO:0000313" key="4">
    <source>
        <dbReference type="Proteomes" id="UP000663874"/>
    </source>
</evidence>
<feature type="non-terminal residue" evidence="3">
    <location>
        <position position="95"/>
    </location>
</feature>
<dbReference type="InterPro" id="IPR023139">
    <property type="entry name" value="PBDC1-like_dom_sf"/>
</dbReference>
<dbReference type="PANTHER" id="PTHR13410">
    <property type="entry name" value="PROTEIN PBDC1"/>
    <property type="match status" value="1"/>
</dbReference>
<reference evidence="3" key="1">
    <citation type="submission" date="2021-02" db="EMBL/GenBank/DDBJ databases">
        <authorList>
            <person name="Nowell W R."/>
        </authorList>
    </citation>
    <scope>NUCLEOTIDE SEQUENCE</scope>
</reference>
<dbReference type="GO" id="GO:0005737">
    <property type="term" value="C:cytoplasm"/>
    <property type="evidence" value="ECO:0007669"/>
    <property type="project" value="TreeGrafter"/>
</dbReference>
<organism evidence="3 4">
    <name type="scientific">Rotaria sordida</name>
    <dbReference type="NCBI Taxonomy" id="392033"/>
    <lineage>
        <taxon>Eukaryota</taxon>
        <taxon>Metazoa</taxon>
        <taxon>Spiralia</taxon>
        <taxon>Gnathifera</taxon>
        <taxon>Rotifera</taxon>
        <taxon>Eurotatoria</taxon>
        <taxon>Bdelloidea</taxon>
        <taxon>Philodinida</taxon>
        <taxon>Philodinidae</taxon>
        <taxon>Rotaria</taxon>
    </lineage>
</organism>
<accession>A0A820AKA6</accession>
<dbReference type="Gene3D" id="1.10.3560.10">
    <property type="entry name" value="yst0336 like domain"/>
    <property type="match status" value="1"/>
</dbReference>
<feature type="domain" description="Polysaccharide biosynthesis" evidence="2">
    <location>
        <begin position="36"/>
        <end position="95"/>
    </location>
</feature>
<dbReference type="InterPro" id="IPR021148">
    <property type="entry name" value="Polysacc_synth_dom"/>
</dbReference>
<feature type="region of interest" description="Disordered" evidence="1">
    <location>
        <begin position="1"/>
        <end position="24"/>
    </location>
</feature>